<proteinExistence type="predicted"/>
<accession>A0A1X9N9Y2</accession>
<keyword evidence="2" id="KW-1185">Reference proteome</keyword>
<dbReference type="Proteomes" id="UP000193450">
    <property type="component" value="Chromosome"/>
</dbReference>
<dbReference type="STRING" id="716816.BST96_03385"/>
<reference evidence="1 2" key="1">
    <citation type="submission" date="2016-11" db="EMBL/GenBank/DDBJ databases">
        <title>Trade-off between light-utilization and light-protection in marine flavobacteria.</title>
        <authorList>
            <person name="Kumagai Y."/>
        </authorList>
    </citation>
    <scope>NUCLEOTIDE SEQUENCE [LARGE SCALE GENOMIC DNA]</scope>
    <source>
        <strain evidence="1 2">NBRC 107125</strain>
    </source>
</reference>
<evidence type="ECO:0000313" key="1">
    <source>
        <dbReference type="EMBL" id="ARN73232.1"/>
    </source>
</evidence>
<sequence>MSLASRSSIEFVWTGTPATTGTMQVGLDVTMFPPQSPDSVPNNDLDHLRDDYVTISVLSGDMSVRNASDYQSALMGFILWGLQPVSD</sequence>
<name>A0A1X9N9Y2_9GAMM</name>
<dbReference type="RefSeq" id="WP_085757341.1">
    <property type="nucleotide sequence ID" value="NZ_CP019343.1"/>
</dbReference>
<protein>
    <submittedName>
        <fullName evidence="1">Uncharacterized protein</fullName>
    </submittedName>
</protein>
<gene>
    <name evidence="1" type="ORF">BST96_03385</name>
</gene>
<dbReference type="KEGG" id="osg:BST96_03385"/>
<evidence type="ECO:0000313" key="2">
    <source>
        <dbReference type="Proteomes" id="UP000193450"/>
    </source>
</evidence>
<dbReference type="EMBL" id="CP019343">
    <property type="protein sequence ID" value="ARN73232.1"/>
    <property type="molecule type" value="Genomic_DNA"/>
</dbReference>
<organism evidence="1 2">
    <name type="scientific">Oceanicoccus sagamiensis</name>
    <dbReference type="NCBI Taxonomy" id="716816"/>
    <lineage>
        <taxon>Bacteria</taxon>
        <taxon>Pseudomonadati</taxon>
        <taxon>Pseudomonadota</taxon>
        <taxon>Gammaproteobacteria</taxon>
        <taxon>Cellvibrionales</taxon>
        <taxon>Spongiibacteraceae</taxon>
        <taxon>Oceanicoccus</taxon>
    </lineage>
</organism>
<dbReference type="AlphaFoldDB" id="A0A1X9N9Y2"/>